<reference evidence="2" key="1">
    <citation type="submission" date="2018-06" db="EMBL/GenBank/DDBJ databases">
        <authorList>
            <person name="Zhirakovskaya E."/>
        </authorList>
    </citation>
    <scope>NUCLEOTIDE SEQUENCE</scope>
</reference>
<protein>
    <submittedName>
        <fullName evidence="2">Uncharacterized protein</fullName>
    </submittedName>
</protein>
<feature type="coiled-coil region" evidence="1">
    <location>
        <begin position="30"/>
        <end position="90"/>
    </location>
</feature>
<dbReference type="EMBL" id="UOGD01000353">
    <property type="protein sequence ID" value="VAX26652.1"/>
    <property type="molecule type" value="Genomic_DNA"/>
</dbReference>
<name>A0A3B1CEL0_9ZZZZ</name>
<evidence type="ECO:0000256" key="1">
    <source>
        <dbReference type="SAM" id="Coils"/>
    </source>
</evidence>
<sequence length="91" mass="9888">MLKAKKAFTTAIAALMLAGMVSFVGCGGVSEEDMANLNALRSEVKSLEKEANSLKSEKTKLEREIAEQNAKLEQCAKEKAETEANLAQRNK</sequence>
<dbReference type="AlphaFoldDB" id="A0A3B1CEL0"/>
<dbReference type="PROSITE" id="PS51257">
    <property type="entry name" value="PROKAR_LIPOPROTEIN"/>
    <property type="match status" value="1"/>
</dbReference>
<accession>A0A3B1CEL0</accession>
<organism evidence="2">
    <name type="scientific">hydrothermal vent metagenome</name>
    <dbReference type="NCBI Taxonomy" id="652676"/>
    <lineage>
        <taxon>unclassified sequences</taxon>
        <taxon>metagenomes</taxon>
        <taxon>ecological metagenomes</taxon>
    </lineage>
</organism>
<gene>
    <name evidence="2" type="ORF">MNBD_IGNAVI01-614</name>
</gene>
<keyword evidence="1" id="KW-0175">Coiled coil</keyword>
<evidence type="ECO:0000313" key="2">
    <source>
        <dbReference type="EMBL" id="VAX26652.1"/>
    </source>
</evidence>
<proteinExistence type="predicted"/>